<dbReference type="Pfam" id="PF15627">
    <property type="entry name" value="CEP76-C2"/>
    <property type="match status" value="1"/>
</dbReference>
<comment type="caution">
    <text evidence="4">The sequence shown here is derived from an EMBL/GenBank/DDBJ whole genome shotgun (WGS) entry which is preliminary data.</text>
</comment>
<feature type="domain" description="CEP76/DRC7 peptidase-like" evidence="3">
    <location>
        <begin position="296"/>
        <end position="421"/>
    </location>
</feature>
<accession>A0A0V0Q7T2</accession>
<dbReference type="EMBL" id="LDAU01000254">
    <property type="protein sequence ID" value="KRW98306.1"/>
    <property type="molecule type" value="Genomic_DNA"/>
</dbReference>
<evidence type="ECO:0000256" key="1">
    <source>
        <dbReference type="SAM" id="MobiDB-lite"/>
    </source>
</evidence>
<dbReference type="PANTHER" id="PTHR46436">
    <property type="entry name" value="CENTROSOMAL PROTEIN OF 76 KDA"/>
    <property type="match status" value="1"/>
</dbReference>
<keyword evidence="5" id="KW-1185">Reference proteome</keyword>
<evidence type="ECO:0008006" key="6">
    <source>
        <dbReference type="Google" id="ProtNLM"/>
    </source>
</evidence>
<dbReference type="AlphaFoldDB" id="A0A0V0Q7T2"/>
<dbReference type="InterPro" id="IPR056290">
    <property type="entry name" value="CEPT76/DRC7_peptidase-like_dom"/>
</dbReference>
<feature type="region of interest" description="Disordered" evidence="1">
    <location>
        <begin position="1"/>
        <end position="29"/>
    </location>
</feature>
<evidence type="ECO:0000313" key="4">
    <source>
        <dbReference type="EMBL" id="KRW98306.1"/>
    </source>
</evidence>
<organism evidence="4 5">
    <name type="scientific">Pseudocohnilembus persalinus</name>
    <name type="common">Ciliate</name>
    <dbReference type="NCBI Taxonomy" id="266149"/>
    <lineage>
        <taxon>Eukaryota</taxon>
        <taxon>Sar</taxon>
        <taxon>Alveolata</taxon>
        <taxon>Ciliophora</taxon>
        <taxon>Intramacronucleata</taxon>
        <taxon>Oligohymenophorea</taxon>
        <taxon>Scuticociliatia</taxon>
        <taxon>Philasterida</taxon>
        <taxon>Pseudocohnilembidae</taxon>
        <taxon>Pseudocohnilembus</taxon>
    </lineage>
</organism>
<dbReference type="InterPro" id="IPR052299">
    <property type="entry name" value="CEP76"/>
</dbReference>
<sequence>MNETLQKEPKAAKVSKKEKKKKEDEKTQEEKILKIVQSHIVREGIYEKLEDILQEKNQDLEELDYQTLMDFIEEHNKELFDIILDDISNMDKIEEITKQREGVISYEESPDLRSAVDINGLKKLNQKIEISVCIVNTRTKERQIHAYKQIEWRFVLTYNEPKINVEMGLFEDEDILAGYLELSLDLYPKIESRKQLTEREIQTQLTKEVEFKDIDTKEFYEFSKVWWNNFKKNYKGFENRIIKLYTQNELGMYIPSHSYVCCLRNINGIDSPEQAARFVSLIPYKFKEKELGVKKEIWMKFSNILNQRGGDYHDHATLLCSLLLGFNLDAYVVCGSNSKGQFQWVLVKQKEIKKDKQLIYYYNPMNGKKYLQSEMGDDEKQIFQKVGCVFNNKQFYANIQNYDYAVACDFQFQKKDKWHAFDEAQLAKIRPYNTNLVINQPTINQQRNRGSLWNKIR</sequence>
<gene>
    <name evidence="4" type="ORF">PPERSA_02083</name>
</gene>
<feature type="compositionally biased region" description="Basic and acidic residues" evidence="1">
    <location>
        <begin position="1"/>
        <end position="11"/>
    </location>
</feature>
<dbReference type="InterPro" id="IPR028926">
    <property type="entry name" value="CEP76-C2"/>
</dbReference>
<evidence type="ECO:0000259" key="2">
    <source>
        <dbReference type="Pfam" id="PF15627"/>
    </source>
</evidence>
<proteinExistence type="predicted"/>
<dbReference type="Pfam" id="PF24656">
    <property type="entry name" value="CEPT76_peptidase"/>
    <property type="match status" value="1"/>
</dbReference>
<dbReference type="Proteomes" id="UP000054937">
    <property type="component" value="Unassembled WGS sequence"/>
</dbReference>
<feature type="domain" description="CEP76 C2" evidence="2">
    <location>
        <begin position="114"/>
        <end position="190"/>
    </location>
</feature>
<protein>
    <recommendedName>
        <fullName evidence="6">Transglutaminase-like domain-containing protein</fullName>
    </recommendedName>
</protein>
<dbReference type="OrthoDB" id="5527234at2759"/>
<name>A0A0V0Q7T2_PSEPJ</name>
<dbReference type="InParanoid" id="A0A0V0Q7T2"/>
<reference evidence="4 5" key="1">
    <citation type="journal article" date="2015" name="Sci. Rep.">
        <title>Genome of the facultative scuticociliatosis pathogen Pseudocohnilembus persalinus provides insight into its virulence through horizontal gene transfer.</title>
        <authorList>
            <person name="Xiong J."/>
            <person name="Wang G."/>
            <person name="Cheng J."/>
            <person name="Tian M."/>
            <person name="Pan X."/>
            <person name="Warren A."/>
            <person name="Jiang C."/>
            <person name="Yuan D."/>
            <person name="Miao W."/>
        </authorList>
    </citation>
    <scope>NUCLEOTIDE SEQUENCE [LARGE SCALE GENOMIC DNA]</scope>
    <source>
        <strain evidence="4">36N120E</strain>
    </source>
</reference>
<evidence type="ECO:0000259" key="3">
    <source>
        <dbReference type="Pfam" id="PF24656"/>
    </source>
</evidence>
<dbReference type="PANTHER" id="PTHR46436:SF1">
    <property type="entry name" value="CENTROSOMAL PROTEIN OF 76 KDA"/>
    <property type="match status" value="1"/>
</dbReference>
<evidence type="ECO:0000313" key="5">
    <source>
        <dbReference type="Proteomes" id="UP000054937"/>
    </source>
</evidence>